<evidence type="ECO:0000256" key="2">
    <source>
        <dbReference type="ARBA" id="ARBA00022490"/>
    </source>
</evidence>
<evidence type="ECO:0000256" key="3">
    <source>
        <dbReference type="ARBA" id="ARBA00022614"/>
    </source>
</evidence>
<keyword evidence="9" id="KW-0966">Cell projection</keyword>
<comment type="subcellular location">
    <subcellularLocation>
        <location evidence="1">Cytoplasm</location>
        <location evidence="1">Cytoskeleton</location>
        <location evidence="1">Flagellum axoneme</location>
    </subcellularLocation>
</comment>
<dbReference type="Proteomes" id="UP001178508">
    <property type="component" value="Chromosome 16"/>
</dbReference>
<dbReference type="EMBL" id="OY660879">
    <property type="protein sequence ID" value="CAJ1076529.1"/>
    <property type="molecule type" value="Genomic_DNA"/>
</dbReference>
<dbReference type="InterPro" id="IPR003591">
    <property type="entry name" value="Leu-rich_rpt_typical-subtyp"/>
</dbReference>
<dbReference type="InterPro" id="IPR001611">
    <property type="entry name" value="Leu-rich_rpt"/>
</dbReference>
<keyword evidence="7" id="KW-0969">Cilium</keyword>
<dbReference type="SUPFAM" id="SSF52058">
    <property type="entry name" value="L domain-like"/>
    <property type="match status" value="1"/>
</dbReference>
<dbReference type="SMART" id="SM00369">
    <property type="entry name" value="LRR_TYP"/>
    <property type="match status" value="3"/>
</dbReference>
<dbReference type="Gene3D" id="3.80.10.10">
    <property type="entry name" value="Ribonuclease Inhibitor"/>
    <property type="match status" value="1"/>
</dbReference>
<gene>
    <name evidence="12" type="ORF">XNOV1_A020687</name>
</gene>
<dbReference type="PANTHER" id="PTHR45973:SF12">
    <property type="entry name" value="DYNEIN REGULATORY COMPLEX SUBUNIT 3"/>
    <property type="match status" value="1"/>
</dbReference>
<evidence type="ECO:0000313" key="12">
    <source>
        <dbReference type="EMBL" id="CAJ1076529.1"/>
    </source>
</evidence>
<evidence type="ECO:0000256" key="4">
    <source>
        <dbReference type="ARBA" id="ARBA00022737"/>
    </source>
</evidence>
<evidence type="ECO:0000256" key="10">
    <source>
        <dbReference type="ARBA" id="ARBA00038378"/>
    </source>
</evidence>
<name>A0AAV1GTU0_XYRNO</name>
<evidence type="ECO:0000256" key="7">
    <source>
        <dbReference type="ARBA" id="ARBA00023069"/>
    </source>
</evidence>
<reference evidence="12" key="1">
    <citation type="submission" date="2023-08" db="EMBL/GenBank/DDBJ databases">
        <authorList>
            <person name="Alioto T."/>
            <person name="Alioto T."/>
            <person name="Gomez Garrido J."/>
        </authorList>
    </citation>
    <scope>NUCLEOTIDE SEQUENCE</scope>
</reference>
<keyword evidence="3" id="KW-0433">Leucine-rich repeat</keyword>
<dbReference type="PANTHER" id="PTHR45973">
    <property type="entry name" value="PROTEIN PHOSPHATASE 1 REGULATORY SUBUNIT SDS22-RELATED"/>
    <property type="match status" value="1"/>
</dbReference>
<comment type="similarity">
    <text evidence="10">Belongs to the DRC3 family.</text>
</comment>
<keyword evidence="2" id="KW-0963">Cytoplasm</keyword>
<evidence type="ECO:0000256" key="5">
    <source>
        <dbReference type="ARBA" id="ARBA00022846"/>
    </source>
</evidence>
<protein>
    <recommendedName>
        <fullName evidence="11">Dynein regulatory complex subunit 3</fullName>
    </recommendedName>
</protein>
<dbReference type="PROSITE" id="PS51450">
    <property type="entry name" value="LRR"/>
    <property type="match status" value="3"/>
</dbReference>
<organism evidence="12 13">
    <name type="scientific">Xyrichtys novacula</name>
    <name type="common">Pearly razorfish</name>
    <name type="synonym">Hemipteronotus novacula</name>
    <dbReference type="NCBI Taxonomy" id="13765"/>
    <lineage>
        <taxon>Eukaryota</taxon>
        <taxon>Metazoa</taxon>
        <taxon>Chordata</taxon>
        <taxon>Craniata</taxon>
        <taxon>Vertebrata</taxon>
        <taxon>Euteleostomi</taxon>
        <taxon>Actinopterygii</taxon>
        <taxon>Neopterygii</taxon>
        <taxon>Teleostei</taxon>
        <taxon>Neoteleostei</taxon>
        <taxon>Acanthomorphata</taxon>
        <taxon>Eupercaria</taxon>
        <taxon>Labriformes</taxon>
        <taxon>Labridae</taxon>
        <taxon>Xyrichtys</taxon>
    </lineage>
</organism>
<evidence type="ECO:0000256" key="8">
    <source>
        <dbReference type="ARBA" id="ARBA00023212"/>
    </source>
</evidence>
<dbReference type="InterPro" id="IPR050576">
    <property type="entry name" value="Cilia_flagella_integrity"/>
</dbReference>
<keyword evidence="8" id="KW-0206">Cytoskeleton</keyword>
<evidence type="ECO:0000256" key="6">
    <source>
        <dbReference type="ARBA" id="ARBA00023054"/>
    </source>
</evidence>
<evidence type="ECO:0000256" key="11">
    <source>
        <dbReference type="ARBA" id="ARBA00040950"/>
    </source>
</evidence>
<keyword evidence="5" id="KW-0282">Flagellum</keyword>
<proteinExistence type="inferred from homology"/>
<dbReference type="Pfam" id="PF14580">
    <property type="entry name" value="LRR_9"/>
    <property type="match status" value="1"/>
</dbReference>
<dbReference type="GO" id="GO:0005929">
    <property type="term" value="C:cilium"/>
    <property type="evidence" value="ECO:0007669"/>
    <property type="project" value="TreeGrafter"/>
</dbReference>
<keyword evidence="13" id="KW-1185">Reference proteome</keyword>
<dbReference type="InterPro" id="IPR032675">
    <property type="entry name" value="LRR_dom_sf"/>
</dbReference>
<evidence type="ECO:0000256" key="1">
    <source>
        <dbReference type="ARBA" id="ARBA00004611"/>
    </source>
</evidence>
<keyword evidence="6" id="KW-0175">Coiled coil</keyword>
<keyword evidence="4" id="KW-0677">Repeat</keyword>
<accession>A0AAV1GTU0</accession>
<dbReference type="AlphaFoldDB" id="A0AAV1GTU0"/>
<evidence type="ECO:0000256" key="9">
    <source>
        <dbReference type="ARBA" id="ARBA00023273"/>
    </source>
</evidence>
<sequence length="477" mass="55208">MLKEAIMEQVPSKDVKQILEKEGINYSEVLQLSLMLRNIPLIDNLWEFTSLEKLNLSNNRIEKIAGLHSLLNLTWLDLSYNYLSEIEGLESLQKLQVLNLTGNRISVIKNMDALENLAQFSIGNNNVEQLDDVLYLRRFTGLCSLNLFGNPASKDENYKLFIAAYFPNLVYLDNKLLDRETKKKANLKYQTVLEEIRLKELEEAVQKADQNEFVKFLNECCPSESMLKANPTAETLRCVPEIAEELCAEITTLSLAEHNRREAEVDLFISAHFAAMKDYKMRVSEIMQQNLQIMVKLHLILDPDVKKTKISLCKNEIKRLYDSFMEMECLHVSQMEDIISKLDHNLSEMDSSFCKACRDVENEYYDKVSKVAAETLEKVDKDDSEHKLHHDVQILVMKKDAVTNALNTAHKNHLQKINSRETQLVNHVKEAKEALIKGIQDKELLGNRTRMSDSRRYVDHLREQLEELPKYPLKCPE</sequence>
<evidence type="ECO:0000313" key="13">
    <source>
        <dbReference type="Proteomes" id="UP001178508"/>
    </source>
</evidence>
<dbReference type="SMART" id="SM00365">
    <property type="entry name" value="LRR_SD22"/>
    <property type="match status" value="3"/>
</dbReference>